<feature type="transmembrane region" description="Helical" evidence="1">
    <location>
        <begin position="77"/>
        <end position="95"/>
    </location>
</feature>
<feature type="transmembrane region" description="Helical" evidence="1">
    <location>
        <begin position="39"/>
        <end position="57"/>
    </location>
</feature>
<proteinExistence type="predicted"/>
<organism evidence="2 3">
    <name type="scientific">Caenorhabditis angaria</name>
    <dbReference type="NCBI Taxonomy" id="860376"/>
    <lineage>
        <taxon>Eukaryota</taxon>
        <taxon>Metazoa</taxon>
        <taxon>Ecdysozoa</taxon>
        <taxon>Nematoda</taxon>
        <taxon>Chromadorea</taxon>
        <taxon>Rhabditida</taxon>
        <taxon>Rhabditina</taxon>
        <taxon>Rhabditomorpha</taxon>
        <taxon>Rhabditoidea</taxon>
        <taxon>Rhabditidae</taxon>
        <taxon>Peloderinae</taxon>
        <taxon>Caenorhabditis</taxon>
    </lineage>
</organism>
<dbReference type="Proteomes" id="UP001152747">
    <property type="component" value="Unassembled WGS sequence"/>
</dbReference>
<keyword evidence="1" id="KW-0812">Transmembrane</keyword>
<evidence type="ECO:0000256" key="1">
    <source>
        <dbReference type="SAM" id="Phobius"/>
    </source>
</evidence>
<accession>A0A9P1N438</accession>
<evidence type="ECO:0000313" key="2">
    <source>
        <dbReference type="EMBL" id="CAI5447086.1"/>
    </source>
</evidence>
<reference evidence="2" key="1">
    <citation type="submission" date="2022-11" db="EMBL/GenBank/DDBJ databases">
        <authorList>
            <person name="Kikuchi T."/>
        </authorList>
    </citation>
    <scope>NUCLEOTIDE SEQUENCE</scope>
    <source>
        <strain evidence="2">PS1010</strain>
    </source>
</reference>
<name>A0A9P1N438_9PELO</name>
<dbReference type="AlphaFoldDB" id="A0A9P1N438"/>
<keyword evidence="1" id="KW-0472">Membrane</keyword>
<dbReference type="EMBL" id="CANHGI010000004">
    <property type="protein sequence ID" value="CAI5447086.1"/>
    <property type="molecule type" value="Genomic_DNA"/>
</dbReference>
<dbReference type="OrthoDB" id="5846402at2759"/>
<keyword evidence="3" id="KW-1185">Reference proteome</keyword>
<comment type="caution">
    <text evidence="2">The sequence shown here is derived from an EMBL/GenBank/DDBJ whole genome shotgun (WGS) entry which is preliminary data.</text>
</comment>
<protein>
    <submittedName>
        <fullName evidence="2">Uncharacterized protein</fullName>
    </submittedName>
</protein>
<evidence type="ECO:0000313" key="3">
    <source>
        <dbReference type="Proteomes" id="UP001152747"/>
    </source>
</evidence>
<sequence>MFDGKGAIFGVAIVAAKIATILAIRRLFKSSATNSPNQFLFTFFTISTIFLFVFEIFQHNIHDFLIYIWIWKMPNFWLLIFAFFVIFFVFLRFFVVKTLVKFEISTIFLVENARICCQFHILNYIYENIAERDFVKIPSENRVFLILSVILTIFACFSDSRKIGKK</sequence>
<feature type="transmembrane region" description="Helical" evidence="1">
    <location>
        <begin position="141"/>
        <end position="158"/>
    </location>
</feature>
<gene>
    <name evidence="2" type="ORF">CAMP_LOCUS9723</name>
</gene>
<keyword evidence="1" id="KW-1133">Transmembrane helix</keyword>
<feature type="transmembrane region" description="Helical" evidence="1">
    <location>
        <begin position="6"/>
        <end position="27"/>
    </location>
</feature>